<dbReference type="PANTHER" id="PTHR44688:SF16">
    <property type="entry name" value="DNA-BINDING TRANSCRIPTIONAL ACTIVATOR DEVR_DOSR"/>
    <property type="match status" value="1"/>
</dbReference>
<dbReference type="SUPFAM" id="SSF75516">
    <property type="entry name" value="Pheromone-binding domain of LuxR-like quorum-sensing transcription factors"/>
    <property type="match status" value="1"/>
</dbReference>
<dbReference type="EMBL" id="KX488678">
    <property type="protein sequence ID" value="AOO91042.1"/>
    <property type="molecule type" value="Genomic_DNA"/>
</dbReference>
<evidence type="ECO:0000256" key="2">
    <source>
        <dbReference type="ARBA" id="ARBA00023125"/>
    </source>
</evidence>
<dbReference type="GO" id="GO:0003677">
    <property type="term" value="F:DNA binding"/>
    <property type="evidence" value="ECO:0007669"/>
    <property type="project" value="UniProtKB-KW"/>
</dbReference>
<name>A0A1B8RBF2_RHILT</name>
<reference evidence="4" key="1">
    <citation type="journal article" date="2015" name="BMC Genomics">
        <title>Transcriptome profiling of a Rhizobium leguminosarum bv. trifolii rosR mutant reveals the role of the transcriptional regulator RosR in motility, synthesis of cell-surface components, and other cellular processes.</title>
        <authorList>
            <person name="Rachwal K."/>
            <person name="Matczynska E."/>
            <person name="Janczarek M."/>
        </authorList>
    </citation>
    <scope>NUCLEOTIDE SEQUENCE</scope>
    <source>
        <strain evidence="4">Rt24.2</strain>
    </source>
</reference>
<dbReference type="InterPro" id="IPR036693">
    <property type="entry name" value="TF_LuxR_autoind-bd_dom_sf"/>
</dbReference>
<organism evidence="4">
    <name type="scientific">Rhizobium leguminosarum bv. trifolii</name>
    <dbReference type="NCBI Taxonomy" id="386"/>
    <lineage>
        <taxon>Bacteria</taxon>
        <taxon>Pseudomonadati</taxon>
        <taxon>Pseudomonadota</taxon>
        <taxon>Alphaproteobacteria</taxon>
        <taxon>Hyphomicrobiales</taxon>
        <taxon>Rhizobiaceae</taxon>
        <taxon>Rhizobium/Agrobacterium group</taxon>
        <taxon>Rhizobium</taxon>
    </lineage>
</organism>
<reference evidence="4" key="2">
    <citation type="journal article" date="2016" name="Front. Microbiol.">
        <title>The Regulatory Protein RosR Affects Rhizobium leguminosarum bv. trifolii Protein Profiles, Cell Surface Properties, and Symbiosis with Clover.</title>
        <authorList>
            <person name="Rachwal K."/>
            <person name="Boguszewska A."/>
            <person name="Kopcinska J."/>
            <person name="Karas M."/>
            <person name="Tchorzewski M."/>
            <person name="Janczarek M."/>
        </authorList>
    </citation>
    <scope>NUCLEOTIDE SEQUENCE</scope>
    <source>
        <strain evidence="4">Rt24.2</strain>
    </source>
</reference>
<dbReference type="PROSITE" id="PS50043">
    <property type="entry name" value="HTH_LUXR_2"/>
    <property type="match status" value="1"/>
</dbReference>
<dbReference type="RefSeq" id="WP_018245421.1">
    <property type="nucleotide sequence ID" value="NZ_CP050086.1"/>
</dbReference>
<dbReference type="PRINTS" id="PR00038">
    <property type="entry name" value="HTHLUXR"/>
</dbReference>
<keyword evidence="2" id="KW-0238">DNA-binding</keyword>
<evidence type="ECO:0000256" key="1">
    <source>
        <dbReference type="ARBA" id="ARBA00023015"/>
    </source>
</evidence>
<accession>A0A1B8RBF2</accession>
<dbReference type="InterPro" id="IPR036388">
    <property type="entry name" value="WH-like_DNA-bd_sf"/>
</dbReference>
<proteinExistence type="predicted"/>
<keyword evidence="3" id="KW-0804">Transcription</keyword>
<sequence length="241" mass="27285">MLSSSRFFYSLDRISASPTLRDLETTLDEVRHIYAISHMVLHVTRSSGATASNPLLMLTYPPEWVKQYLERDYFSIDPVVRLGRRGFLPVEWSASKWDSGQAYGFFKEAMAFGVGRQGVTLPVRGPHGERSLFTVTSNHPDAYWRQFRMDSMRDLQFLAHHLHDRAMVLSGMRKITDFPQLSRRELQCLEMTANGLLAKQICARLSISVSAVQLYLASARRKLTVATTSEAVAKATALELI</sequence>
<dbReference type="AlphaFoldDB" id="A0A1B8RBF2"/>
<dbReference type="GeneID" id="61426997"/>
<keyword evidence="1" id="KW-0805">Transcription regulation</keyword>
<dbReference type="Gene3D" id="3.30.450.80">
    <property type="entry name" value="Transcription factor LuxR-like, autoinducer-binding domain"/>
    <property type="match status" value="1"/>
</dbReference>
<evidence type="ECO:0000313" key="4">
    <source>
        <dbReference type="EMBL" id="AOO91042.1"/>
    </source>
</evidence>
<dbReference type="InterPro" id="IPR016032">
    <property type="entry name" value="Sig_transdc_resp-reg_C-effctor"/>
</dbReference>
<dbReference type="SMART" id="SM00421">
    <property type="entry name" value="HTH_LUXR"/>
    <property type="match status" value="1"/>
</dbReference>
<evidence type="ECO:0000256" key="3">
    <source>
        <dbReference type="ARBA" id="ARBA00023163"/>
    </source>
</evidence>
<dbReference type="SUPFAM" id="SSF46894">
    <property type="entry name" value="C-terminal effector domain of the bipartite response regulators"/>
    <property type="match status" value="1"/>
</dbReference>
<dbReference type="CDD" id="cd06170">
    <property type="entry name" value="LuxR_C_like"/>
    <property type="match status" value="1"/>
</dbReference>
<dbReference type="Pfam" id="PF00196">
    <property type="entry name" value="GerE"/>
    <property type="match status" value="1"/>
</dbReference>
<dbReference type="PANTHER" id="PTHR44688">
    <property type="entry name" value="DNA-BINDING TRANSCRIPTIONAL ACTIVATOR DEVR_DOSR"/>
    <property type="match status" value="1"/>
</dbReference>
<dbReference type="Pfam" id="PF03472">
    <property type="entry name" value="Autoind_bind"/>
    <property type="match status" value="1"/>
</dbReference>
<dbReference type="GO" id="GO:0006355">
    <property type="term" value="P:regulation of DNA-templated transcription"/>
    <property type="evidence" value="ECO:0007669"/>
    <property type="project" value="InterPro"/>
</dbReference>
<protein>
    <submittedName>
        <fullName evidence="4">LuxR family transcriptional regulator</fullName>
    </submittedName>
</protein>
<dbReference type="Gene3D" id="1.10.10.10">
    <property type="entry name" value="Winged helix-like DNA-binding domain superfamily/Winged helix DNA-binding domain"/>
    <property type="match status" value="1"/>
</dbReference>
<dbReference type="InterPro" id="IPR005143">
    <property type="entry name" value="TF_LuxR_autoind-bd_dom"/>
</dbReference>
<dbReference type="InterPro" id="IPR000792">
    <property type="entry name" value="Tscrpt_reg_LuxR_C"/>
</dbReference>